<dbReference type="Proteomes" id="UP000694018">
    <property type="component" value="Chromosome"/>
</dbReference>
<organism evidence="2 3">
    <name type="scientific">Saccharolobus shibatae (strain ATCC 51178 / DSM 5389 / JCM 8931 / NBRC 15437 / B12)</name>
    <name type="common">Sulfolobus shibatae</name>
    <dbReference type="NCBI Taxonomy" id="523848"/>
    <lineage>
        <taxon>Archaea</taxon>
        <taxon>Thermoproteota</taxon>
        <taxon>Thermoprotei</taxon>
        <taxon>Sulfolobales</taxon>
        <taxon>Sulfolobaceae</taxon>
        <taxon>Saccharolobus</taxon>
    </lineage>
</organism>
<keyword evidence="1" id="KW-0812">Transmembrane</keyword>
<dbReference type="AlphaFoldDB" id="A0A8F5BS03"/>
<dbReference type="RefSeq" id="WP_015979209.1">
    <property type="nucleotide sequence ID" value="NZ_CP077717.1"/>
</dbReference>
<evidence type="ECO:0000313" key="2">
    <source>
        <dbReference type="EMBL" id="QXJ30264.1"/>
    </source>
</evidence>
<protein>
    <submittedName>
        <fullName evidence="2">Uncharacterized protein</fullName>
    </submittedName>
</protein>
<accession>A0A8F5BS03</accession>
<reference evidence="2" key="1">
    <citation type="journal article" date="2021" name="Environ. Microbiol.">
        <title>New insights into the diversity and evolution of the archaeal mobilome from three complete genomes of Saccharolobus shibatae.</title>
        <authorList>
            <person name="Medvedeva S."/>
            <person name="Brandt D."/>
            <person name="Cvirkaite-Krupovic V."/>
            <person name="Liu Y."/>
            <person name="Severinov K."/>
            <person name="Ishino S."/>
            <person name="Ishino Y."/>
            <person name="Prangishvili D."/>
            <person name="Kalinowski J."/>
            <person name="Krupovic M."/>
        </authorList>
    </citation>
    <scope>NUCLEOTIDE SEQUENCE</scope>
    <source>
        <strain evidence="2">B12</strain>
    </source>
</reference>
<evidence type="ECO:0000313" key="3">
    <source>
        <dbReference type="Proteomes" id="UP000694018"/>
    </source>
</evidence>
<sequence length="124" mass="13679">MKKLFTVVGSIFSGLGIWLKSIDQSFYLTKVLYNGKVIEIVLTPETNEVVKSSNGVMNASVTSLPSTILYQAQSVPSINGGTLSVINTTVQPPWYANLWPEVLTIGIVMLGIAIFSWIKLKFRR</sequence>
<dbReference type="GeneID" id="65564639"/>
<dbReference type="KEGG" id="sshi:J5U23_03161"/>
<dbReference type="EMBL" id="CP077717">
    <property type="protein sequence ID" value="QXJ30264.1"/>
    <property type="molecule type" value="Genomic_DNA"/>
</dbReference>
<keyword evidence="1" id="KW-1133">Transmembrane helix</keyword>
<dbReference type="OrthoDB" id="381771at2157"/>
<evidence type="ECO:0000256" key="1">
    <source>
        <dbReference type="SAM" id="Phobius"/>
    </source>
</evidence>
<feature type="transmembrane region" description="Helical" evidence="1">
    <location>
        <begin position="98"/>
        <end position="118"/>
    </location>
</feature>
<gene>
    <name evidence="2" type="ORF">J5U23_03161</name>
</gene>
<proteinExistence type="predicted"/>
<keyword evidence="1" id="KW-0472">Membrane</keyword>
<dbReference type="SMR" id="A0A8F5BS03"/>
<name>A0A8F5BS03_SACSH</name>